<dbReference type="SMART" id="SM00316">
    <property type="entry name" value="S1"/>
    <property type="match status" value="4"/>
</dbReference>
<dbReference type="Gene3D" id="2.40.50.140">
    <property type="entry name" value="Nucleic acid-binding proteins"/>
    <property type="match status" value="4"/>
</dbReference>
<protein>
    <recommendedName>
        <fullName evidence="1">S1 motif domain-containing protein</fullName>
    </recommendedName>
</protein>
<dbReference type="SUPFAM" id="SSF50249">
    <property type="entry name" value="Nucleic acid-binding proteins"/>
    <property type="match status" value="4"/>
</dbReference>
<dbReference type="Pfam" id="PF00575">
    <property type="entry name" value="S1"/>
    <property type="match status" value="3"/>
</dbReference>
<feature type="domain" description="S1 motif" evidence="1">
    <location>
        <begin position="15"/>
        <end position="82"/>
    </location>
</feature>
<dbReference type="Proteomes" id="UP000176222">
    <property type="component" value="Unassembled WGS sequence"/>
</dbReference>
<evidence type="ECO:0000259" key="1">
    <source>
        <dbReference type="PROSITE" id="PS50126"/>
    </source>
</evidence>
<dbReference type="PRINTS" id="PR00681">
    <property type="entry name" value="RIBOSOMALS1"/>
</dbReference>
<dbReference type="PANTHER" id="PTHR47559">
    <property type="entry name" value="OS03G0844900 PROTEIN"/>
    <property type="match status" value="1"/>
</dbReference>
<reference evidence="2 3" key="1">
    <citation type="journal article" date="2016" name="Nat. Commun.">
        <title>Thousands of microbial genomes shed light on interconnected biogeochemical processes in an aquifer system.</title>
        <authorList>
            <person name="Anantharaman K."/>
            <person name="Brown C.T."/>
            <person name="Hug L.A."/>
            <person name="Sharon I."/>
            <person name="Castelle C.J."/>
            <person name="Probst A.J."/>
            <person name="Thomas B.C."/>
            <person name="Singh A."/>
            <person name="Wilkins M.J."/>
            <person name="Karaoz U."/>
            <person name="Brodie E.L."/>
            <person name="Williams K.H."/>
            <person name="Hubbard S.S."/>
            <person name="Banfield J.F."/>
        </authorList>
    </citation>
    <scope>NUCLEOTIDE SEQUENCE [LARGE SCALE GENOMIC DNA]</scope>
</reference>
<dbReference type="EMBL" id="MHTH01000013">
    <property type="protein sequence ID" value="OHA58185.1"/>
    <property type="molecule type" value="Genomic_DNA"/>
</dbReference>
<dbReference type="PROSITE" id="PS50126">
    <property type="entry name" value="S1"/>
    <property type="match status" value="4"/>
</dbReference>
<feature type="domain" description="S1 motif" evidence="1">
    <location>
        <begin position="100"/>
        <end position="178"/>
    </location>
</feature>
<feature type="domain" description="S1 motif" evidence="1">
    <location>
        <begin position="195"/>
        <end position="262"/>
    </location>
</feature>
<feature type="domain" description="S1 motif" evidence="1">
    <location>
        <begin position="279"/>
        <end position="346"/>
    </location>
</feature>
<gene>
    <name evidence="2" type="ORF">A2370_00560</name>
</gene>
<dbReference type="InterPro" id="IPR035104">
    <property type="entry name" value="Ribosomal_protein_S1-like"/>
</dbReference>
<dbReference type="InterPro" id="IPR003029">
    <property type="entry name" value="S1_domain"/>
</dbReference>
<dbReference type="CDD" id="cd00164">
    <property type="entry name" value="S1_like"/>
    <property type="match status" value="1"/>
</dbReference>
<evidence type="ECO:0000313" key="3">
    <source>
        <dbReference type="Proteomes" id="UP000176222"/>
    </source>
</evidence>
<dbReference type="GO" id="GO:0003676">
    <property type="term" value="F:nucleic acid binding"/>
    <property type="evidence" value="ECO:0007669"/>
    <property type="project" value="InterPro"/>
</dbReference>
<proteinExistence type="predicted"/>
<name>A0A1G2QC87_9BACT</name>
<dbReference type="PANTHER" id="PTHR47559:SF1">
    <property type="entry name" value="OS03G0844900 PROTEIN"/>
    <property type="match status" value="1"/>
</dbReference>
<sequence length="361" mass="40088">MEEVTKNSSALPDVGALVEGRVIAKEKMSLYVEIIPFGTGIIFGREYLNARDVIKKVNIGDLVTAKVVALEGEEGYFELSLKEAKQALVWSDAEKAIKSKAVFDVMVKDANKGGLIMEWQGIDGFIPASQLKADHYPRVTDGDKDKIADELKKLVGKMLSVSIITADPRENKLIFSEKNQDNKAKKTLIEKYSLGDIVDGEVTGAVDFGIFIKVEDGLEGLVHISEIDWSLVENPRDVFKVGEKVKAKIIEIKDDKISLSIKALKTNPWSEAEKKYKRGEIVKGVVIKYNKHGALISIEEGVAGLVHISEFKTEEELRKTLELGKTYTFTINLFEPRNQKMTLSFGAITLPEVGEKKEEGK</sequence>
<dbReference type="InterPro" id="IPR012340">
    <property type="entry name" value="NA-bd_OB-fold"/>
</dbReference>
<dbReference type="InterPro" id="IPR052757">
    <property type="entry name" value="Ribosomal_protein_S1"/>
</dbReference>
<evidence type="ECO:0000313" key="2">
    <source>
        <dbReference type="EMBL" id="OHA58185.1"/>
    </source>
</evidence>
<dbReference type="AlphaFoldDB" id="A0A1G2QC87"/>
<dbReference type="STRING" id="1802436.A2370_00560"/>
<organism evidence="2 3">
    <name type="scientific">Candidatus Vogelbacteria bacterium RIFOXYB1_FULL_42_16</name>
    <dbReference type="NCBI Taxonomy" id="1802436"/>
    <lineage>
        <taxon>Bacteria</taxon>
        <taxon>Candidatus Vogeliibacteriota</taxon>
    </lineage>
</organism>
<comment type="caution">
    <text evidence="2">The sequence shown here is derived from an EMBL/GenBank/DDBJ whole genome shotgun (WGS) entry which is preliminary data.</text>
</comment>
<accession>A0A1G2QC87</accession>